<gene>
    <name evidence="1" type="ORF">KUCAC02_017125</name>
</gene>
<keyword evidence="2" id="KW-1185">Reference proteome</keyword>
<protein>
    <submittedName>
        <fullName evidence="1">Uncharacterized protein</fullName>
    </submittedName>
</protein>
<evidence type="ECO:0000313" key="1">
    <source>
        <dbReference type="EMBL" id="KAI4806296.1"/>
    </source>
</evidence>
<name>A0ACB9W0V0_CHAAC</name>
<proteinExistence type="predicted"/>
<dbReference type="Proteomes" id="UP001057452">
    <property type="component" value="Chromosome 20"/>
</dbReference>
<dbReference type="EMBL" id="CM043804">
    <property type="protein sequence ID" value="KAI4806296.1"/>
    <property type="molecule type" value="Genomic_DNA"/>
</dbReference>
<comment type="caution">
    <text evidence="1">The sequence shown here is derived from an EMBL/GenBank/DDBJ whole genome shotgun (WGS) entry which is preliminary data.</text>
</comment>
<sequence>MPSGPASCPGDALASVCLSSRPDHTAPVTTLGWVSSTEVQAEGRGPLLCVHNTLNVTHCTVGLNRWGVVMGEGVRRTKGGGVAHWMPRPLGLREGGGGGAAGEDLLSRNPPTHSYPSLITSTLSGRLSRRHHLLVPLPAGGGVLQSRPPRRRGGGGESRK</sequence>
<reference evidence="1" key="1">
    <citation type="submission" date="2022-05" db="EMBL/GenBank/DDBJ databases">
        <title>Chromosome-level genome of Chaenocephalus aceratus.</title>
        <authorList>
            <person name="Park H."/>
        </authorList>
    </citation>
    <scope>NUCLEOTIDE SEQUENCE</scope>
    <source>
        <strain evidence="1">KU_202001</strain>
    </source>
</reference>
<organism evidence="1 2">
    <name type="scientific">Chaenocephalus aceratus</name>
    <name type="common">Blackfin icefish</name>
    <name type="synonym">Chaenichthys aceratus</name>
    <dbReference type="NCBI Taxonomy" id="36190"/>
    <lineage>
        <taxon>Eukaryota</taxon>
        <taxon>Metazoa</taxon>
        <taxon>Chordata</taxon>
        <taxon>Craniata</taxon>
        <taxon>Vertebrata</taxon>
        <taxon>Euteleostomi</taxon>
        <taxon>Actinopterygii</taxon>
        <taxon>Neopterygii</taxon>
        <taxon>Teleostei</taxon>
        <taxon>Neoteleostei</taxon>
        <taxon>Acanthomorphata</taxon>
        <taxon>Eupercaria</taxon>
        <taxon>Perciformes</taxon>
        <taxon>Notothenioidei</taxon>
        <taxon>Channichthyidae</taxon>
        <taxon>Chaenocephalus</taxon>
    </lineage>
</organism>
<accession>A0ACB9W0V0</accession>
<evidence type="ECO:0000313" key="2">
    <source>
        <dbReference type="Proteomes" id="UP001057452"/>
    </source>
</evidence>